<dbReference type="InterPro" id="IPR036388">
    <property type="entry name" value="WH-like_DNA-bd_sf"/>
</dbReference>
<dbReference type="PROSITE" id="PS50931">
    <property type="entry name" value="HTH_LYSR"/>
    <property type="match status" value="1"/>
</dbReference>
<dbReference type="SUPFAM" id="SSF46785">
    <property type="entry name" value="Winged helix' DNA-binding domain"/>
    <property type="match status" value="1"/>
</dbReference>
<organism evidence="6 7">
    <name type="scientific">Kiloniella antarctica</name>
    <dbReference type="NCBI Taxonomy" id="1550907"/>
    <lineage>
        <taxon>Bacteria</taxon>
        <taxon>Pseudomonadati</taxon>
        <taxon>Pseudomonadota</taxon>
        <taxon>Alphaproteobacteria</taxon>
        <taxon>Rhodospirillales</taxon>
        <taxon>Kiloniellaceae</taxon>
        <taxon>Kiloniella</taxon>
    </lineage>
</organism>
<comment type="similarity">
    <text evidence="1">Belongs to the LysR transcriptional regulatory family.</text>
</comment>
<dbReference type="SUPFAM" id="SSF53850">
    <property type="entry name" value="Periplasmic binding protein-like II"/>
    <property type="match status" value="1"/>
</dbReference>
<keyword evidence="4" id="KW-0804">Transcription</keyword>
<keyword evidence="3" id="KW-0238">DNA-binding</keyword>
<comment type="caution">
    <text evidence="6">The sequence shown here is derived from an EMBL/GenBank/DDBJ whole genome shotgun (WGS) entry which is preliminary data.</text>
</comment>
<keyword evidence="7" id="KW-1185">Reference proteome</keyword>
<dbReference type="RefSeq" id="WP_380251421.1">
    <property type="nucleotide sequence ID" value="NZ_JBHUII010000004.1"/>
</dbReference>
<dbReference type="InterPro" id="IPR036390">
    <property type="entry name" value="WH_DNA-bd_sf"/>
</dbReference>
<evidence type="ECO:0000259" key="5">
    <source>
        <dbReference type="PROSITE" id="PS50931"/>
    </source>
</evidence>
<evidence type="ECO:0000256" key="1">
    <source>
        <dbReference type="ARBA" id="ARBA00009437"/>
    </source>
</evidence>
<evidence type="ECO:0000256" key="2">
    <source>
        <dbReference type="ARBA" id="ARBA00023015"/>
    </source>
</evidence>
<dbReference type="InterPro" id="IPR005119">
    <property type="entry name" value="LysR_subst-bd"/>
</dbReference>
<dbReference type="PANTHER" id="PTHR30118">
    <property type="entry name" value="HTH-TYPE TRANSCRIPTIONAL REGULATOR LEUO-RELATED"/>
    <property type="match status" value="1"/>
</dbReference>
<evidence type="ECO:0000256" key="4">
    <source>
        <dbReference type="ARBA" id="ARBA00023163"/>
    </source>
</evidence>
<feature type="domain" description="HTH lysR-type" evidence="5">
    <location>
        <begin position="9"/>
        <end position="66"/>
    </location>
</feature>
<keyword evidence="2" id="KW-0805">Transcription regulation</keyword>
<accession>A0ABW5BJ29</accession>
<dbReference type="PANTHER" id="PTHR30118:SF15">
    <property type="entry name" value="TRANSCRIPTIONAL REGULATORY PROTEIN"/>
    <property type="match status" value="1"/>
</dbReference>
<reference evidence="7" key="1">
    <citation type="journal article" date="2019" name="Int. J. Syst. Evol. Microbiol.">
        <title>The Global Catalogue of Microorganisms (GCM) 10K type strain sequencing project: providing services to taxonomists for standard genome sequencing and annotation.</title>
        <authorList>
            <consortium name="The Broad Institute Genomics Platform"/>
            <consortium name="The Broad Institute Genome Sequencing Center for Infectious Disease"/>
            <person name="Wu L."/>
            <person name="Ma J."/>
        </authorList>
    </citation>
    <scope>NUCLEOTIDE SEQUENCE [LARGE SCALE GENOMIC DNA]</scope>
    <source>
        <strain evidence="7">CGMCC 4.7192</strain>
    </source>
</reference>
<sequence>MKEINELTIDLNLLKVFQVIYTERHITRAAEKLGMTQSAVSHCLSRLRHTLDDPLFLRSKNGVEPTARANEIAAPLQQALRQILDTVTQPTDFDPATSQRAFHFGLPDHAVAQYAPLILNRFAVEAPNLSLSLYHEPFTRLIEMLENNRLDMAACVYKDLPPRFKSLRLFTSQHVVIASKNHPFIQGSLNLDAYLKARHIIYSSDGSRNTKVDHILSEMGHQRDVAVTIASHMAGPVIVANSDLITTSTMELAGPFLKRYNLQCFEVPFVMPNIDVHMIWHHRHDRDPAHEWMRDLIQDITKDVS</sequence>
<dbReference type="Gene3D" id="3.40.190.10">
    <property type="entry name" value="Periplasmic binding protein-like II"/>
    <property type="match status" value="2"/>
</dbReference>
<protein>
    <submittedName>
        <fullName evidence="6">LysR family transcriptional regulator</fullName>
    </submittedName>
</protein>
<dbReference type="InterPro" id="IPR050389">
    <property type="entry name" value="LysR-type_TF"/>
</dbReference>
<gene>
    <name evidence="6" type="ORF">ACFSKO_10955</name>
</gene>
<dbReference type="Pfam" id="PF03466">
    <property type="entry name" value="LysR_substrate"/>
    <property type="match status" value="1"/>
</dbReference>
<dbReference type="EMBL" id="JBHUII010000004">
    <property type="protein sequence ID" value="MFD2206137.1"/>
    <property type="molecule type" value="Genomic_DNA"/>
</dbReference>
<dbReference type="InterPro" id="IPR000847">
    <property type="entry name" value="LysR_HTH_N"/>
</dbReference>
<name>A0ABW5BJ29_9PROT</name>
<dbReference type="PRINTS" id="PR00039">
    <property type="entry name" value="HTHLYSR"/>
</dbReference>
<dbReference type="Proteomes" id="UP001597294">
    <property type="component" value="Unassembled WGS sequence"/>
</dbReference>
<proteinExistence type="inferred from homology"/>
<dbReference type="CDD" id="cd08417">
    <property type="entry name" value="PBP2_Nitroaromatics_like"/>
    <property type="match status" value="1"/>
</dbReference>
<dbReference type="Pfam" id="PF00126">
    <property type="entry name" value="HTH_1"/>
    <property type="match status" value="1"/>
</dbReference>
<evidence type="ECO:0000256" key="3">
    <source>
        <dbReference type="ARBA" id="ARBA00023125"/>
    </source>
</evidence>
<dbReference type="Gene3D" id="1.10.10.10">
    <property type="entry name" value="Winged helix-like DNA-binding domain superfamily/Winged helix DNA-binding domain"/>
    <property type="match status" value="1"/>
</dbReference>
<dbReference type="InterPro" id="IPR037402">
    <property type="entry name" value="YidZ_PBP2"/>
</dbReference>
<evidence type="ECO:0000313" key="7">
    <source>
        <dbReference type="Proteomes" id="UP001597294"/>
    </source>
</evidence>
<evidence type="ECO:0000313" key="6">
    <source>
        <dbReference type="EMBL" id="MFD2206137.1"/>
    </source>
</evidence>